<dbReference type="STRING" id="314283.MED297_11910"/>
<dbReference type="OrthoDB" id="1157001at2"/>
<name>A4BBA7_9GAMM</name>
<accession>A4BBA7</accession>
<reference evidence="1 2" key="1">
    <citation type="submission" date="2006-02" db="EMBL/GenBank/DDBJ databases">
        <authorList>
            <person name="Pinhassi J."/>
            <person name="Pedros-Alio C."/>
            <person name="Ferriera S."/>
            <person name="Johnson J."/>
            <person name="Kravitz S."/>
            <person name="Halpern A."/>
            <person name="Remington K."/>
            <person name="Beeson K."/>
            <person name="Tran B."/>
            <person name="Rogers Y.-H."/>
            <person name="Friedman R."/>
            <person name="Venter J.C."/>
        </authorList>
    </citation>
    <scope>NUCLEOTIDE SEQUENCE [LARGE SCALE GENOMIC DNA]</scope>
    <source>
        <strain evidence="1 2">MED297</strain>
    </source>
</reference>
<dbReference type="EMBL" id="AAOE01000003">
    <property type="protein sequence ID" value="EAR10720.1"/>
    <property type="molecule type" value="Genomic_DNA"/>
</dbReference>
<evidence type="ECO:0000313" key="2">
    <source>
        <dbReference type="Proteomes" id="UP000005953"/>
    </source>
</evidence>
<dbReference type="GO" id="GO:0016706">
    <property type="term" value="F:2-oxoglutarate-dependent dioxygenase activity"/>
    <property type="evidence" value="ECO:0007669"/>
    <property type="project" value="UniProtKB-ARBA"/>
</dbReference>
<dbReference type="HOGENOM" id="CLU_036343_0_0_6"/>
<sequence>MTAQPKHPGAVGPAKPLHQIIKTHPLRVMTEDDWQQWITHGYVVIRNLIPASLIEQVRQAVWAFEEMDPDDPTTWSKRQRRDHKMTELNNTGMVEMYHHPAMWQVRQHRAMYDLFVDIWDREDLWVSIDRANLNTPNRGPRALTDDQGFIHFDVDSSATPLPVSVQGVLALSDQDAETGGFQCVPGIFRDFDWWRSHQPAGVDPYHPDVSGYDIAPVPLNAGDMLVFNALLPHGVRPNGSMNRARMAQYVSMFPAQPEDRRLVDERIHLWAHRQAPAGDAFPGDPRGKETFEYGPAELSALGRRLLGLDEW</sequence>
<dbReference type="SUPFAM" id="SSF51197">
    <property type="entry name" value="Clavaminate synthase-like"/>
    <property type="match status" value="1"/>
</dbReference>
<dbReference type="Proteomes" id="UP000005953">
    <property type="component" value="Unassembled WGS sequence"/>
</dbReference>
<dbReference type="PANTHER" id="PTHR31630:SF6">
    <property type="entry name" value="PHYTANOYL-COA DIOXYGENASE-RELATED"/>
    <property type="match status" value="1"/>
</dbReference>
<protein>
    <recommendedName>
        <fullName evidence="3">Phytanoyl-CoA dioxygenase</fullName>
    </recommendedName>
</protein>
<dbReference type="Pfam" id="PF05721">
    <property type="entry name" value="PhyH"/>
    <property type="match status" value="1"/>
</dbReference>
<keyword evidence="2" id="KW-1185">Reference proteome</keyword>
<organism evidence="1 2">
    <name type="scientific">Reinekea blandensis MED297</name>
    <dbReference type="NCBI Taxonomy" id="314283"/>
    <lineage>
        <taxon>Bacteria</taxon>
        <taxon>Pseudomonadati</taxon>
        <taxon>Pseudomonadota</taxon>
        <taxon>Gammaproteobacteria</taxon>
        <taxon>Oceanospirillales</taxon>
        <taxon>Saccharospirillaceae</taxon>
        <taxon>Reinekea</taxon>
    </lineage>
</organism>
<dbReference type="Gene3D" id="2.60.120.620">
    <property type="entry name" value="q2cbj1_9rhob like domain"/>
    <property type="match status" value="1"/>
</dbReference>
<dbReference type="InterPro" id="IPR008775">
    <property type="entry name" value="Phytyl_CoA_dOase-like"/>
</dbReference>
<proteinExistence type="predicted"/>
<evidence type="ECO:0008006" key="3">
    <source>
        <dbReference type="Google" id="ProtNLM"/>
    </source>
</evidence>
<dbReference type="AlphaFoldDB" id="A4BBA7"/>
<gene>
    <name evidence="1" type="ORF">MED297_11910</name>
</gene>
<dbReference type="RefSeq" id="WP_008042053.1">
    <property type="nucleotide sequence ID" value="NZ_CH724149.1"/>
</dbReference>
<comment type="caution">
    <text evidence="1">The sequence shown here is derived from an EMBL/GenBank/DDBJ whole genome shotgun (WGS) entry which is preliminary data.</text>
</comment>
<evidence type="ECO:0000313" key="1">
    <source>
        <dbReference type="EMBL" id="EAR10720.1"/>
    </source>
</evidence>
<dbReference type="PANTHER" id="PTHR31630">
    <property type="entry name" value="PHYTANOYL-COA DIOXYGENASE-RELATED-RELATED"/>
    <property type="match status" value="1"/>
</dbReference>